<dbReference type="RefSeq" id="WP_188406483.1">
    <property type="nucleotide sequence ID" value="NZ_BMGL01000009.1"/>
</dbReference>
<accession>A0A917EBD3</accession>
<keyword evidence="2" id="KW-1185">Reference proteome</keyword>
<protein>
    <recommendedName>
        <fullName evidence="3">Adhesin</fullName>
    </recommendedName>
</protein>
<reference evidence="1 2" key="1">
    <citation type="journal article" date="2014" name="Int. J. Syst. Evol. Microbiol.">
        <title>Complete genome sequence of Corynebacterium casei LMG S-19264T (=DSM 44701T), isolated from a smear-ripened cheese.</title>
        <authorList>
            <consortium name="US DOE Joint Genome Institute (JGI-PGF)"/>
            <person name="Walter F."/>
            <person name="Albersmeier A."/>
            <person name="Kalinowski J."/>
            <person name="Ruckert C."/>
        </authorList>
    </citation>
    <scope>NUCLEOTIDE SEQUENCE [LARGE SCALE GENOMIC DNA]</scope>
    <source>
        <strain evidence="1 2">CGMCC 1.12925</strain>
    </source>
</reference>
<name>A0A917EBD3_9FLAO</name>
<evidence type="ECO:0008006" key="3">
    <source>
        <dbReference type="Google" id="ProtNLM"/>
    </source>
</evidence>
<comment type="caution">
    <text evidence="1">The sequence shown here is derived from an EMBL/GenBank/DDBJ whole genome shotgun (WGS) entry which is preliminary data.</text>
</comment>
<dbReference type="EMBL" id="BMGL01000009">
    <property type="protein sequence ID" value="GGE16939.1"/>
    <property type="molecule type" value="Genomic_DNA"/>
</dbReference>
<dbReference type="Proteomes" id="UP000599688">
    <property type="component" value="Unassembled WGS sequence"/>
</dbReference>
<dbReference type="AlphaFoldDB" id="A0A917EBD3"/>
<sequence length="245" mass="27388">MALINRLTLKNYFKKGGFATEKHFEDLIDSTINAVDDGITINKKDGFKLTSSDNSEKLLSFYKKSNQDDADFSLNIKHENKVGLFVKSQEKTPALTVTPANKIGINKVAPEYNLDVNGTIGYKHKVGTYAIGSVPADGSWHVVLSNLDGVKSFEINAKAAGKIGKGYYAACHAIAISTFGGRLSRSKIKLTQAHYESFRNKIQLRWKGDMHNYRLEVRTRRNYGIDDQTGDPFKIEYNITDLSIK</sequence>
<organism evidence="1 2">
    <name type="scientific">Psychroflexus salis</name>
    <dbReference type="NCBI Taxonomy" id="1526574"/>
    <lineage>
        <taxon>Bacteria</taxon>
        <taxon>Pseudomonadati</taxon>
        <taxon>Bacteroidota</taxon>
        <taxon>Flavobacteriia</taxon>
        <taxon>Flavobacteriales</taxon>
        <taxon>Flavobacteriaceae</taxon>
        <taxon>Psychroflexus</taxon>
    </lineage>
</organism>
<evidence type="ECO:0000313" key="1">
    <source>
        <dbReference type="EMBL" id="GGE16939.1"/>
    </source>
</evidence>
<evidence type="ECO:0000313" key="2">
    <source>
        <dbReference type="Proteomes" id="UP000599688"/>
    </source>
</evidence>
<proteinExistence type="predicted"/>
<gene>
    <name evidence="1" type="ORF">GCM10010831_17780</name>
</gene>